<reference evidence="1 2" key="1">
    <citation type="submission" date="2016-10" db="EMBL/GenBank/DDBJ databases">
        <authorList>
            <person name="de Groot N.N."/>
        </authorList>
    </citation>
    <scope>NUCLEOTIDE SEQUENCE [LARGE SCALE GENOMIC DNA]</scope>
    <source>
        <strain evidence="1 2">CGMCC 1.6762</strain>
    </source>
</reference>
<sequence>MVGQNLLEITEAQFYFLAVEWMETYRSKPVDREGALRERFQSMTTSELIKLYGSAGPELVKNAVREELGQRNIHLSE</sequence>
<dbReference type="AlphaFoldDB" id="A0A1G6Z9X7"/>
<protein>
    <submittedName>
        <fullName evidence="1">Uncharacterized protein</fullName>
    </submittedName>
</protein>
<gene>
    <name evidence="1" type="ORF">SAMN04488126_102241</name>
</gene>
<name>A0A1G6Z9X7_9BACL</name>
<dbReference type="STRING" id="426756.SAMN04488126_102241"/>
<proteinExistence type="predicted"/>
<evidence type="ECO:0000313" key="1">
    <source>
        <dbReference type="EMBL" id="SDD98777.1"/>
    </source>
</evidence>
<evidence type="ECO:0000313" key="2">
    <source>
        <dbReference type="Proteomes" id="UP000198823"/>
    </source>
</evidence>
<organism evidence="1 2">
    <name type="scientific">Bhargavaea beijingensis</name>
    <dbReference type="NCBI Taxonomy" id="426756"/>
    <lineage>
        <taxon>Bacteria</taxon>
        <taxon>Bacillati</taxon>
        <taxon>Bacillota</taxon>
        <taxon>Bacilli</taxon>
        <taxon>Bacillales</taxon>
        <taxon>Caryophanaceae</taxon>
        <taxon>Bhargavaea</taxon>
    </lineage>
</organism>
<dbReference type="Proteomes" id="UP000198823">
    <property type="component" value="Unassembled WGS sequence"/>
</dbReference>
<dbReference type="EMBL" id="FNAR01000002">
    <property type="protein sequence ID" value="SDD98777.1"/>
    <property type="molecule type" value="Genomic_DNA"/>
</dbReference>
<accession>A0A1G6Z9X7</accession>